<dbReference type="AlphaFoldDB" id="A0A8J2LFF7"/>
<dbReference type="Proteomes" id="UP000708208">
    <property type="component" value="Unassembled WGS sequence"/>
</dbReference>
<evidence type="ECO:0000313" key="2">
    <source>
        <dbReference type="Proteomes" id="UP000708208"/>
    </source>
</evidence>
<keyword evidence="2" id="KW-1185">Reference proteome</keyword>
<protein>
    <submittedName>
        <fullName evidence="1">Uncharacterized protein</fullName>
    </submittedName>
</protein>
<sequence length="58" mass="6423">EFAFFLIICGFCDVLLNEVGFCSHLQIVGPILTFVVVVAQSRCFQDTAIVFGTLLPRN</sequence>
<comment type="caution">
    <text evidence="1">The sequence shown here is derived from an EMBL/GenBank/DDBJ whole genome shotgun (WGS) entry which is preliminary data.</text>
</comment>
<name>A0A8J2LFF7_9HEXA</name>
<organism evidence="1 2">
    <name type="scientific">Allacma fusca</name>
    <dbReference type="NCBI Taxonomy" id="39272"/>
    <lineage>
        <taxon>Eukaryota</taxon>
        <taxon>Metazoa</taxon>
        <taxon>Ecdysozoa</taxon>
        <taxon>Arthropoda</taxon>
        <taxon>Hexapoda</taxon>
        <taxon>Collembola</taxon>
        <taxon>Symphypleona</taxon>
        <taxon>Sminthuridae</taxon>
        <taxon>Allacma</taxon>
    </lineage>
</organism>
<feature type="non-terminal residue" evidence="1">
    <location>
        <position position="1"/>
    </location>
</feature>
<evidence type="ECO:0000313" key="1">
    <source>
        <dbReference type="EMBL" id="CAG7821628.1"/>
    </source>
</evidence>
<reference evidence="1" key="1">
    <citation type="submission" date="2021-06" db="EMBL/GenBank/DDBJ databases">
        <authorList>
            <person name="Hodson N. C."/>
            <person name="Mongue J. A."/>
            <person name="Jaron S. K."/>
        </authorList>
    </citation>
    <scope>NUCLEOTIDE SEQUENCE</scope>
</reference>
<dbReference type="EMBL" id="CAJVCH010517400">
    <property type="protein sequence ID" value="CAG7821628.1"/>
    <property type="molecule type" value="Genomic_DNA"/>
</dbReference>
<proteinExistence type="predicted"/>
<gene>
    <name evidence="1" type="ORF">AFUS01_LOCUS31957</name>
</gene>
<accession>A0A8J2LFF7</accession>